<dbReference type="RefSeq" id="WP_074752952.1">
    <property type="nucleotide sequence ID" value="NZ_FNCO01000006.1"/>
</dbReference>
<evidence type="ECO:0008006" key="3">
    <source>
        <dbReference type="Google" id="ProtNLM"/>
    </source>
</evidence>
<dbReference type="Proteomes" id="UP000182894">
    <property type="component" value="Unassembled WGS sequence"/>
</dbReference>
<protein>
    <recommendedName>
        <fullName evidence="3">Acyl carrier protein</fullName>
    </recommendedName>
</protein>
<proteinExistence type="predicted"/>
<name>A0A1G8BWY5_9PSED</name>
<reference evidence="2" key="1">
    <citation type="submission" date="2016-10" db="EMBL/GenBank/DDBJ databases">
        <authorList>
            <person name="Varghese N."/>
            <person name="Submissions S."/>
        </authorList>
    </citation>
    <scope>NUCLEOTIDE SEQUENCE [LARGE SCALE GENOMIC DNA]</scope>
    <source>
        <strain evidence="2">ATCC 700689</strain>
    </source>
</reference>
<organism evidence="1 2">
    <name type="scientific">Pseudomonas abietaniphila</name>
    <dbReference type="NCBI Taxonomy" id="89065"/>
    <lineage>
        <taxon>Bacteria</taxon>
        <taxon>Pseudomonadati</taxon>
        <taxon>Pseudomonadota</taxon>
        <taxon>Gammaproteobacteria</taxon>
        <taxon>Pseudomonadales</taxon>
        <taxon>Pseudomonadaceae</taxon>
        <taxon>Pseudomonas</taxon>
    </lineage>
</organism>
<dbReference type="OrthoDB" id="6899974at2"/>
<dbReference type="AlphaFoldDB" id="A0A1G8BWY5"/>
<accession>A0A1G8BWY5</accession>
<gene>
    <name evidence="1" type="ORF">SAMN05216605_10689</name>
</gene>
<dbReference type="EMBL" id="FNCO01000006">
    <property type="protein sequence ID" value="SDH37711.1"/>
    <property type="molecule type" value="Genomic_DNA"/>
</dbReference>
<evidence type="ECO:0000313" key="1">
    <source>
        <dbReference type="EMBL" id="SDH37711.1"/>
    </source>
</evidence>
<keyword evidence="2" id="KW-1185">Reference proteome</keyword>
<sequence>MNRTEVKQHVIDTLGKILVDKSLIQEKDDAMLSELVLDEEDFIEFFTSLQTEFNIVLPHRIKSDISHLPEHSTYSQLTLQGLVDLILTQMKGRKTN</sequence>
<dbReference type="Gene3D" id="1.10.1200.10">
    <property type="entry name" value="ACP-like"/>
    <property type="match status" value="1"/>
</dbReference>
<dbReference type="InterPro" id="IPR036736">
    <property type="entry name" value="ACP-like_sf"/>
</dbReference>
<evidence type="ECO:0000313" key="2">
    <source>
        <dbReference type="Proteomes" id="UP000182894"/>
    </source>
</evidence>